<protein>
    <submittedName>
        <fullName evidence="1">Uncharacterized protein</fullName>
    </submittedName>
</protein>
<gene>
    <name evidence="1" type="ORF">S12H4_00618</name>
</gene>
<dbReference type="AlphaFoldDB" id="X1RRU1"/>
<sequence>MEHFELRCLCDYLHTGAQAVNVWARPTPAAVFGELEADERGEVIFAEIWSPVTAPGVEEELKKVIIVLDGEEYGKYVSLSGIRATVMAPPKDRIWSGNLYSFGTPLDITQAVQNPLANTTLKYKQNVTVATLIGAVTAITQDYHIRLWGKVYKNGELPRFGQMGFPAYLTERTRNRTVLLTKAAIPINADTWLTLPGGKDQAIPKVNPFARYAYNLLATDAMQGDYQFRLSTGGVAEEQENMYWEFDELDALFIKGMGVKLVPTVAMPVPANLARTGLRIDGNYHPKGPTTRISMFPTTVGINELNFGHLAPFAPVAHPYYAAIPKLPQPYLIWNEIGYPVIRDDGVAAVALNTAVLALTGIRIEMRG</sequence>
<comment type="caution">
    <text evidence="1">The sequence shown here is derived from an EMBL/GenBank/DDBJ whole genome shotgun (WGS) entry which is preliminary data.</text>
</comment>
<accession>X1RRU1</accession>
<proteinExistence type="predicted"/>
<dbReference type="EMBL" id="BARW01000082">
    <property type="protein sequence ID" value="GAI69681.1"/>
    <property type="molecule type" value="Genomic_DNA"/>
</dbReference>
<organism evidence="1">
    <name type="scientific">marine sediment metagenome</name>
    <dbReference type="NCBI Taxonomy" id="412755"/>
    <lineage>
        <taxon>unclassified sequences</taxon>
        <taxon>metagenomes</taxon>
        <taxon>ecological metagenomes</taxon>
    </lineage>
</organism>
<evidence type="ECO:0000313" key="1">
    <source>
        <dbReference type="EMBL" id="GAI69681.1"/>
    </source>
</evidence>
<name>X1RRU1_9ZZZZ</name>
<reference evidence="1" key="1">
    <citation type="journal article" date="2014" name="Front. Microbiol.">
        <title>High frequency of phylogenetically diverse reductive dehalogenase-homologous genes in deep subseafloor sedimentary metagenomes.</title>
        <authorList>
            <person name="Kawai M."/>
            <person name="Futagami T."/>
            <person name="Toyoda A."/>
            <person name="Takaki Y."/>
            <person name="Nishi S."/>
            <person name="Hori S."/>
            <person name="Arai W."/>
            <person name="Tsubouchi T."/>
            <person name="Morono Y."/>
            <person name="Uchiyama I."/>
            <person name="Ito T."/>
            <person name="Fujiyama A."/>
            <person name="Inagaki F."/>
            <person name="Takami H."/>
        </authorList>
    </citation>
    <scope>NUCLEOTIDE SEQUENCE</scope>
    <source>
        <strain evidence="1">Expedition CK06-06</strain>
    </source>
</reference>